<organism evidence="2 3">
    <name type="scientific">Kitasatospora atroaurantiaca</name>
    <dbReference type="NCBI Taxonomy" id="285545"/>
    <lineage>
        <taxon>Bacteria</taxon>
        <taxon>Bacillati</taxon>
        <taxon>Actinomycetota</taxon>
        <taxon>Actinomycetes</taxon>
        <taxon>Kitasatosporales</taxon>
        <taxon>Streptomycetaceae</taxon>
        <taxon>Kitasatospora</taxon>
    </lineage>
</organism>
<evidence type="ECO:0008006" key="4">
    <source>
        <dbReference type="Google" id="ProtNLM"/>
    </source>
</evidence>
<feature type="transmembrane region" description="Helical" evidence="1">
    <location>
        <begin position="30"/>
        <end position="49"/>
    </location>
</feature>
<evidence type="ECO:0000256" key="1">
    <source>
        <dbReference type="SAM" id="Phobius"/>
    </source>
</evidence>
<accession>A0A561EXM0</accession>
<comment type="caution">
    <text evidence="2">The sequence shown here is derived from an EMBL/GenBank/DDBJ whole genome shotgun (WGS) entry which is preliminary data.</text>
</comment>
<dbReference type="AlphaFoldDB" id="A0A561EXM0"/>
<keyword evidence="1" id="KW-0812">Transmembrane</keyword>
<evidence type="ECO:0000313" key="3">
    <source>
        <dbReference type="Proteomes" id="UP000318416"/>
    </source>
</evidence>
<name>A0A561EXM0_9ACTN</name>
<keyword evidence="1" id="KW-0472">Membrane</keyword>
<dbReference type="Proteomes" id="UP000318416">
    <property type="component" value="Unassembled WGS sequence"/>
</dbReference>
<protein>
    <recommendedName>
        <fullName evidence="4">PE-PGRS family protein</fullName>
    </recommendedName>
</protein>
<reference evidence="2 3" key="1">
    <citation type="submission" date="2019-06" db="EMBL/GenBank/DDBJ databases">
        <title>Sequencing the genomes of 1000 actinobacteria strains.</title>
        <authorList>
            <person name="Klenk H.-P."/>
        </authorList>
    </citation>
    <scope>NUCLEOTIDE SEQUENCE [LARGE SCALE GENOMIC DNA]</scope>
    <source>
        <strain evidence="2 3">DSM 41649</strain>
    </source>
</reference>
<feature type="transmembrane region" description="Helical" evidence="1">
    <location>
        <begin position="176"/>
        <end position="195"/>
    </location>
</feature>
<evidence type="ECO:0000313" key="2">
    <source>
        <dbReference type="EMBL" id="TWE20327.1"/>
    </source>
</evidence>
<keyword evidence="3" id="KW-1185">Reference proteome</keyword>
<proteinExistence type="predicted"/>
<sequence length="262" mass="26611">MRTGRAAVFAAVCVLLASLGHVLMSGTTVPGWSLAAAFGAVGVTAWWLADRERGPMLVTSLTVGTQAVLHALFSLGQAATGSRPPDGSGLAAQWAELLLCGPHPASPAEAAQLMAAAGLGQSPPGDGLTVQMTDMPGMGTGMGTGMDMGAGMEMGTHAHHAAAALAMPSHHGGGTVGMLAAHLLAALLLGAWLSAGERAVFRLGRTATARLFAPLLLLLRLACPPLRPRLRLVRADSARRLRQLLLVHTITSRGPPAGAAAV</sequence>
<keyword evidence="1" id="KW-1133">Transmembrane helix</keyword>
<gene>
    <name evidence="2" type="ORF">FB465_5476</name>
</gene>
<dbReference type="RefSeq" id="WP_246192860.1">
    <property type="nucleotide sequence ID" value="NZ_BAAABR010000047.1"/>
</dbReference>
<dbReference type="EMBL" id="VIVR01000001">
    <property type="protein sequence ID" value="TWE20327.1"/>
    <property type="molecule type" value="Genomic_DNA"/>
</dbReference>